<dbReference type="PANTHER" id="PTHR13037:SF24">
    <property type="entry name" value="POLYCOMB PROTEIN PCL-RELATED"/>
    <property type="match status" value="1"/>
</dbReference>
<name>F0Y190_AURAN</name>
<protein>
    <recommendedName>
        <fullName evidence="3">DCD domain-containing protein</fullName>
    </recommendedName>
</protein>
<feature type="region of interest" description="Disordered" evidence="2">
    <location>
        <begin position="103"/>
        <end position="124"/>
    </location>
</feature>
<gene>
    <name evidence="4" type="ORF">AURANDRAFT_62274</name>
</gene>
<dbReference type="OrthoDB" id="206984at2759"/>
<feature type="region of interest" description="Disordered" evidence="2">
    <location>
        <begin position="385"/>
        <end position="405"/>
    </location>
</feature>
<evidence type="ECO:0000256" key="1">
    <source>
        <dbReference type="ARBA" id="ARBA00022581"/>
    </source>
</evidence>
<evidence type="ECO:0000313" key="4">
    <source>
        <dbReference type="EMBL" id="EGB10981.1"/>
    </source>
</evidence>
<reference evidence="4 5" key="1">
    <citation type="journal article" date="2011" name="Proc. Natl. Acad. Sci. U.S.A.">
        <title>Niche of harmful alga Aureococcus anophagefferens revealed through ecogenomics.</title>
        <authorList>
            <person name="Gobler C.J."/>
            <person name="Berry D.L."/>
            <person name="Dyhrman S.T."/>
            <person name="Wilhelm S.W."/>
            <person name="Salamov A."/>
            <person name="Lobanov A.V."/>
            <person name="Zhang Y."/>
            <person name="Collier J.L."/>
            <person name="Wurch L.L."/>
            <person name="Kustka A.B."/>
            <person name="Dill B.D."/>
            <person name="Shah M."/>
            <person name="VerBerkmoes N.C."/>
            <person name="Kuo A."/>
            <person name="Terry A."/>
            <person name="Pangilinan J."/>
            <person name="Lindquist E.A."/>
            <person name="Lucas S."/>
            <person name="Paulsen I.T."/>
            <person name="Hattenrath-Lehmann T.K."/>
            <person name="Talmage S.C."/>
            <person name="Walker E.A."/>
            <person name="Koch F."/>
            <person name="Burson A.M."/>
            <person name="Marcoval M.A."/>
            <person name="Tang Y.Z."/>
            <person name="Lecleir G.R."/>
            <person name="Coyne K.J."/>
            <person name="Berg G.M."/>
            <person name="Bertrand E.M."/>
            <person name="Saito M.A."/>
            <person name="Gladyshev V.N."/>
            <person name="Grigoriev I.V."/>
        </authorList>
    </citation>
    <scope>NUCLEOTIDE SEQUENCE [LARGE SCALE GENOMIC DNA]</scope>
    <source>
        <strain evidence="5">CCMP 1984</strain>
    </source>
</reference>
<evidence type="ECO:0000259" key="3">
    <source>
        <dbReference type="SMART" id="SM00767"/>
    </source>
</evidence>
<dbReference type="Proteomes" id="UP000002729">
    <property type="component" value="Unassembled WGS sequence"/>
</dbReference>
<dbReference type="Pfam" id="PF10539">
    <property type="entry name" value="Dev_Cell_Death"/>
    <property type="match status" value="1"/>
</dbReference>
<sequence length="717" mass="71489">MLGALRSSVCSLSRFSLSVAKLSIDLATPSPRRKLVWVWPSAPTPAMESVVASLSASECLGYLQGASLDANALAQLRADLRDPETGARVLAVGPLSKLRGALKDRRASPVPPAAAAPVPPAAPEPAAAAAPAAVAPDLAAFLDGLDLGRHGPQLAACGIGSAAALLATPPETLKNLRDPVDNAKVLSIGPLSKIRAALPALEASLGAAAAPPARAEPPPARAEPAPAAAAAVEPALAECLAGANLDQYGPALAAAGYGTLARVKAASGDELKALTNPSTGGKLLAIGPLSKLRTAAANAEAAAPPAARAASPAARAASPAPDLADFLEGLGLARVGPGLARCGFATVADLAANAGALKDLVDPVGGAKVLTIGPLSKIRAALPGAGGPPPAAAAPPAAPAAPRPPAAPAADLAALLRQLEIDRVAAGLAACGVASVADVRRLGPDGLKDLRDAATGARVLAVGPLSKLRSFLAEPAPPAGDGGLGAFLAAADLAKYEAPLARAGFATLGALRGAAPETLKDLRDPQTGAKVLAIGPLSRLRTALGASPTPRAAPAAQDAPLPAGLVFGCASGDAADESLDRRVFAFPASHLAVVRAVKRAPDASRRAVRCFLYDAARRRLHGIFRPDCAADDPDAVAPYAFTAKPWTGVALPPPPGARPTPYAAQLKVAPVQPFPAISTSRLPPGLLSFDGSGAPAYALDADQVREIAKLFVKNRTA</sequence>
<proteinExistence type="predicted"/>
<dbReference type="InParanoid" id="F0Y190"/>
<dbReference type="SMART" id="SM00767">
    <property type="entry name" value="DCD"/>
    <property type="match status" value="1"/>
</dbReference>
<dbReference type="AlphaFoldDB" id="F0Y190"/>
<feature type="domain" description="DCD" evidence="3">
    <location>
        <begin position="560"/>
        <end position="713"/>
    </location>
</feature>
<evidence type="ECO:0000313" key="5">
    <source>
        <dbReference type="Proteomes" id="UP000002729"/>
    </source>
</evidence>
<dbReference type="KEGG" id="aaf:AURANDRAFT_62274"/>
<feature type="compositionally biased region" description="Pro residues" evidence="2">
    <location>
        <begin position="386"/>
        <end position="405"/>
    </location>
</feature>
<dbReference type="EMBL" id="GL833123">
    <property type="protein sequence ID" value="EGB10981.1"/>
    <property type="molecule type" value="Genomic_DNA"/>
</dbReference>
<keyword evidence="5" id="KW-1185">Reference proteome</keyword>
<dbReference type="RefSeq" id="XP_009034543.1">
    <property type="nucleotide sequence ID" value="XM_009036295.1"/>
</dbReference>
<dbReference type="InterPro" id="IPR013989">
    <property type="entry name" value="Dev_and_cell_death_domain"/>
</dbReference>
<dbReference type="PANTHER" id="PTHR13037">
    <property type="entry name" value="FORMIN"/>
    <property type="match status" value="1"/>
</dbReference>
<organism evidence="5">
    <name type="scientific">Aureococcus anophagefferens</name>
    <name type="common">Harmful bloom alga</name>
    <dbReference type="NCBI Taxonomy" id="44056"/>
    <lineage>
        <taxon>Eukaryota</taxon>
        <taxon>Sar</taxon>
        <taxon>Stramenopiles</taxon>
        <taxon>Ochrophyta</taxon>
        <taxon>Pelagophyceae</taxon>
        <taxon>Pelagomonadales</taxon>
        <taxon>Pelagomonadaceae</taxon>
        <taxon>Aureococcus</taxon>
    </lineage>
</organism>
<accession>F0Y190</accession>
<feature type="compositionally biased region" description="Pro residues" evidence="2">
    <location>
        <begin position="109"/>
        <end position="123"/>
    </location>
</feature>
<keyword evidence="1" id="KW-0945">Host-virus interaction</keyword>
<dbReference type="GeneID" id="20223814"/>
<evidence type="ECO:0000256" key="2">
    <source>
        <dbReference type="SAM" id="MobiDB-lite"/>
    </source>
</evidence>